<dbReference type="GeneID" id="57921139"/>
<evidence type="ECO:0000256" key="6">
    <source>
        <dbReference type="ARBA" id="ARBA00023136"/>
    </source>
</evidence>
<dbReference type="InterPro" id="IPR003004">
    <property type="entry name" value="GspF/PilC"/>
</dbReference>
<reference evidence="9 10" key="1">
    <citation type="journal article" date="2010" name="J. Bacteriol.">
        <title>Genome sequence of Streptococcus gallolyticus: insights into its adaptation to the bovine rumen and its ability to cause endocarditis.</title>
        <authorList>
            <person name="Rusniok C."/>
            <person name="Couve E."/>
            <person name="Da Cunha V."/>
            <person name="El Gana R."/>
            <person name="Zidane N."/>
            <person name="Bouchier C."/>
            <person name="Poyart C."/>
            <person name="Leclercq R."/>
            <person name="Trieu-Cuot P."/>
            <person name="Glaser P."/>
        </authorList>
    </citation>
    <scope>NUCLEOTIDE SEQUENCE [LARGE SCALE GENOMIC DNA]</scope>
    <source>
        <strain evidence="9 10">UCN34</strain>
    </source>
</reference>
<evidence type="ECO:0000256" key="2">
    <source>
        <dbReference type="ARBA" id="ARBA00005745"/>
    </source>
</evidence>
<evidence type="ECO:0000256" key="7">
    <source>
        <dbReference type="SAM" id="Phobius"/>
    </source>
</evidence>
<evidence type="ECO:0000313" key="9">
    <source>
        <dbReference type="EMBL" id="CBI12580.1"/>
    </source>
</evidence>
<dbReference type="PANTHER" id="PTHR30012">
    <property type="entry name" value="GENERAL SECRETION PATHWAY PROTEIN"/>
    <property type="match status" value="1"/>
</dbReference>
<evidence type="ECO:0000259" key="8">
    <source>
        <dbReference type="Pfam" id="PF00482"/>
    </source>
</evidence>
<evidence type="ECO:0000313" key="10">
    <source>
        <dbReference type="Proteomes" id="UP000001517"/>
    </source>
</evidence>
<name>A0AA36NNM8_STRG3</name>
<dbReference type="PRINTS" id="PR00812">
    <property type="entry name" value="BCTERIALGSPF"/>
</dbReference>
<keyword evidence="6 7" id="KW-0472">Membrane</keyword>
<feature type="transmembrane region" description="Helical" evidence="7">
    <location>
        <begin position="333"/>
        <end position="354"/>
    </location>
</feature>
<dbReference type="KEGG" id="sga:GALLO_0088"/>
<feature type="transmembrane region" description="Helical" evidence="7">
    <location>
        <begin position="137"/>
        <end position="158"/>
    </location>
</feature>
<dbReference type="RefSeq" id="WP_012961328.1">
    <property type="nucleotide sequence ID" value="NC_013798.1"/>
</dbReference>
<comment type="similarity">
    <text evidence="2">Belongs to the GSP F family.</text>
</comment>
<dbReference type="InterPro" id="IPR047692">
    <property type="entry name" value="T4P_ComGB"/>
</dbReference>
<accession>A0AA36NNM8</accession>
<dbReference type="NCBIfam" id="NF041012">
    <property type="entry name" value="T4P_ComGB"/>
    <property type="match status" value="1"/>
</dbReference>
<dbReference type="GO" id="GO:0005886">
    <property type="term" value="C:plasma membrane"/>
    <property type="evidence" value="ECO:0007669"/>
    <property type="project" value="UniProtKB-SubCell"/>
</dbReference>
<feature type="domain" description="Type II secretion system protein GspF" evidence="8">
    <location>
        <begin position="46"/>
        <end position="164"/>
    </location>
</feature>
<feature type="transmembrane region" description="Helical" evidence="7">
    <location>
        <begin position="178"/>
        <end position="201"/>
    </location>
</feature>
<keyword evidence="3" id="KW-1003">Cell membrane</keyword>
<dbReference type="InterPro" id="IPR042094">
    <property type="entry name" value="T2SS_GspF_sf"/>
</dbReference>
<evidence type="ECO:0000256" key="5">
    <source>
        <dbReference type="ARBA" id="ARBA00022989"/>
    </source>
</evidence>
<evidence type="ECO:0000256" key="3">
    <source>
        <dbReference type="ARBA" id="ARBA00022475"/>
    </source>
</evidence>
<comment type="subcellular location">
    <subcellularLocation>
        <location evidence="1">Cell membrane</location>
        <topology evidence="1">Multi-pass membrane protein</topology>
    </subcellularLocation>
</comment>
<dbReference type="Gene3D" id="1.20.81.30">
    <property type="entry name" value="Type II secretion system (T2SS), domain F"/>
    <property type="match status" value="2"/>
</dbReference>
<gene>
    <name evidence="9" type="ordered locus">GALLO_0088</name>
</gene>
<evidence type="ECO:0000256" key="1">
    <source>
        <dbReference type="ARBA" id="ARBA00004651"/>
    </source>
</evidence>
<organism evidence="9 10">
    <name type="scientific">Streptococcus gallolyticus (strain UCN34)</name>
    <dbReference type="NCBI Taxonomy" id="637909"/>
    <lineage>
        <taxon>Bacteria</taxon>
        <taxon>Bacillati</taxon>
        <taxon>Bacillota</taxon>
        <taxon>Bacilli</taxon>
        <taxon>Lactobacillales</taxon>
        <taxon>Streptococcaceae</taxon>
        <taxon>Streptococcus</taxon>
    </lineage>
</organism>
<dbReference type="Pfam" id="PF00482">
    <property type="entry name" value="T2SSF"/>
    <property type="match status" value="2"/>
</dbReference>
<dbReference type="Proteomes" id="UP000001517">
    <property type="component" value="Chromosome"/>
</dbReference>
<dbReference type="AlphaFoldDB" id="A0AA36NNM8"/>
<keyword evidence="5 7" id="KW-1133">Transmembrane helix</keyword>
<evidence type="ECO:0000256" key="4">
    <source>
        <dbReference type="ARBA" id="ARBA00022692"/>
    </source>
</evidence>
<feature type="domain" description="Type II secretion system protein GspF" evidence="8">
    <location>
        <begin position="232"/>
        <end position="352"/>
    </location>
</feature>
<keyword evidence="4 7" id="KW-0812">Transmembrane</keyword>
<dbReference type="InterPro" id="IPR018076">
    <property type="entry name" value="T2SS_GspF_dom"/>
</dbReference>
<dbReference type="EMBL" id="FN597254">
    <property type="protein sequence ID" value="CBI12580.1"/>
    <property type="molecule type" value="Genomic_DNA"/>
</dbReference>
<sequence length="361" mass="41150">MLKKTLKVTDQSAGIQKLKVLLKTDISQLNKQKSKKLPFKKQRKVIQLFNNLFESGFNLTEIVSFLRRSQLLLDIYVERMQESLLNGASLATMMADLGFSDNIVTQIALADVHGNSQKSLLKIESYLSSMTVVRKKLIEVATYPLILLLFLILIMLGLKNYLLPQLESQNVATQIITHFPTIFLLSIFSIGVLLVCATFYARRLSQIDLYSRISRIPLVGNYVRLYLTAYYAREWGNLIGQGIELMAIVGIMQKQKSLLFQEIGKDMEEALLSGQAFHQKVLGYPFFLRELSLMIEYGEVKSKLGRELDIYAEETWQSFFGKLTQATQLIQPLVFVFVALIIVLIYVAMLLPMYQNMGGNF</sequence>
<proteinExistence type="inferred from homology"/>
<dbReference type="PANTHER" id="PTHR30012:SF0">
    <property type="entry name" value="TYPE II SECRETION SYSTEM PROTEIN F-RELATED"/>
    <property type="match status" value="1"/>
</dbReference>
<protein>
    <submittedName>
        <fullName evidence="9">Competence protein ComGB</fullName>
    </submittedName>
</protein>